<dbReference type="Pfam" id="PF01396">
    <property type="entry name" value="Zn_ribbon_Top1"/>
    <property type="match status" value="1"/>
</dbReference>
<evidence type="ECO:0000256" key="1">
    <source>
        <dbReference type="SAM" id="Phobius"/>
    </source>
</evidence>
<feature type="transmembrane region" description="Helical" evidence="1">
    <location>
        <begin position="6"/>
        <end position="27"/>
    </location>
</feature>
<reference evidence="4" key="1">
    <citation type="journal article" date="2019" name="Int. J. Syst. Evol. Microbiol.">
        <title>The Global Catalogue of Microorganisms (GCM) 10K type strain sequencing project: providing services to taxonomists for standard genome sequencing and annotation.</title>
        <authorList>
            <consortium name="The Broad Institute Genomics Platform"/>
            <consortium name="The Broad Institute Genome Sequencing Center for Infectious Disease"/>
            <person name="Wu L."/>
            <person name="Ma J."/>
        </authorList>
    </citation>
    <scope>NUCLEOTIDE SEQUENCE [LARGE SCALE GENOMIC DNA]</scope>
    <source>
        <strain evidence="4">JCM 17805</strain>
    </source>
</reference>
<sequence>MDITPMITSIVTVLGYFLPLILLITVAKSAWFKGWLGERLISFTLQLLLDRKQYHLINNVTLPTDDGSTQIDHILVSRFGIFVIETKNMKGWIFGSANQKQWTQKIFRHTSRFQNPLHQNYKHTRTLANCLGLADDNLFSVVVFVGEATFKTSMPDNVTYGRGLVRYIRSKTDALLSDQEVAVAVANIQAGRLKPSLHTNREHVRHVEAIKRQKSDAKHCPACGNDMVLRTAKKGAHAGTAFWGCSTFPKCRKRIKQAA</sequence>
<organism evidence="3 4">
    <name type="scientific">Kistimonas scapharcae</name>
    <dbReference type="NCBI Taxonomy" id="1036133"/>
    <lineage>
        <taxon>Bacteria</taxon>
        <taxon>Pseudomonadati</taxon>
        <taxon>Pseudomonadota</taxon>
        <taxon>Gammaproteobacteria</taxon>
        <taxon>Oceanospirillales</taxon>
        <taxon>Endozoicomonadaceae</taxon>
        <taxon>Kistimonas</taxon>
    </lineage>
</organism>
<accession>A0ABP8V299</accession>
<evidence type="ECO:0000313" key="4">
    <source>
        <dbReference type="Proteomes" id="UP001500604"/>
    </source>
</evidence>
<gene>
    <name evidence="3" type="ORF">GCM10023116_22900</name>
</gene>
<feature type="domain" description="NERD" evidence="2">
    <location>
        <begin position="33"/>
        <end position="150"/>
    </location>
</feature>
<proteinExistence type="predicted"/>
<keyword evidence="4" id="KW-1185">Reference proteome</keyword>
<evidence type="ECO:0000313" key="3">
    <source>
        <dbReference type="EMBL" id="GAA4650007.1"/>
    </source>
</evidence>
<dbReference type="Proteomes" id="UP001500604">
    <property type="component" value="Unassembled WGS sequence"/>
</dbReference>
<keyword evidence="1" id="KW-0472">Membrane</keyword>
<dbReference type="SUPFAM" id="SSF57783">
    <property type="entry name" value="Zinc beta-ribbon"/>
    <property type="match status" value="1"/>
</dbReference>
<keyword evidence="1" id="KW-1133">Transmembrane helix</keyword>
<evidence type="ECO:0000259" key="2">
    <source>
        <dbReference type="PROSITE" id="PS50965"/>
    </source>
</evidence>
<protein>
    <submittedName>
        <fullName evidence="3">NERD domain-containing protein</fullName>
    </submittedName>
</protein>
<keyword evidence="1" id="KW-0812">Transmembrane</keyword>
<dbReference type="Gene3D" id="3.30.65.10">
    <property type="entry name" value="Bacterial Topoisomerase I, domain 1"/>
    <property type="match status" value="1"/>
</dbReference>
<dbReference type="InterPro" id="IPR013498">
    <property type="entry name" value="Topo_IA_Znf"/>
</dbReference>
<dbReference type="Pfam" id="PF08378">
    <property type="entry name" value="NERD"/>
    <property type="match status" value="1"/>
</dbReference>
<dbReference type="InterPro" id="IPR011528">
    <property type="entry name" value="NERD"/>
</dbReference>
<dbReference type="EMBL" id="BAABFL010000349">
    <property type="protein sequence ID" value="GAA4650007.1"/>
    <property type="molecule type" value="Genomic_DNA"/>
</dbReference>
<dbReference type="PROSITE" id="PS50965">
    <property type="entry name" value="NERD"/>
    <property type="match status" value="1"/>
</dbReference>
<comment type="caution">
    <text evidence="3">The sequence shown here is derived from an EMBL/GenBank/DDBJ whole genome shotgun (WGS) entry which is preliminary data.</text>
</comment>
<name>A0ABP8V299_9GAMM</name>